<evidence type="ECO:0000313" key="3">
    <source>
        <dbReference type="Proteomes" id="UP001187415"/>
    </source>
</evidence>
<evidence type="ECO:0000256" key="1">
    <source>
        <dbReference type="SAM" id="MobiDB-lite"/>
    </source>
</evidence>
<reference evidence="2" key="1">
    <citation type="submission" date="2023-07" db="EMBL/GenBank/DDBJ databases">
        <title>Chromosome-level Genome Assembly of Striped Snakehead (Channa striata).</title>
        <authorList>
            <person name="Liu H."/>
        </authorList>
    </citation>
    <scope>NUCLEOTIDE SEQUENCE</scope>
    <source>
        <strain evidence="2">Gz</strain>
        <tissue evidence="2">Muscle</tissue>
    </source>
</reference>
<keyword evidence="3" id="KW-1185">Reference proteome</keyword>
<dbReference type="Proteomes" id="UP001187415">
    <property type="component" value="Unassembled WGS sequence"/>
</dbReference>
<organism evidence="2 3">
    <name type="scientific">Channa striata</name>
    <name type="common">Snakehead murrel</name>
    <name type="synonym">Ophicephalus striatus</name>
    <dbReference type="NCBI Taxonomy" id="64152"/>
    <lineage>
        <taxon>Eukaryota</taxon>
        <taxon>Metazoa</taxon>
        <taxon>Chordata</taxon>
        <taxon>Craniata</taxon>
        <taxon>Vertebrata</taxon>
        <taxon>Euteleostomi</taxon>
        <taxon>Actinopterygii</taxon>
        <taxon>Neopterygii</taxon>
        <taxon>Teleostei</taxon>
        <taxon>Neoteleostei</taxon>
        <taxon>Acanthomorphata</taxon>
        <taxon>Anabantaria</taxon>
        <taxon>Anabantiformes</taxon>
        <taxon>Channoidei</taxon>
        <taxon>Channidae</taxon>
        <taxon>Channa</taxon>
    </lineage>
</organism>
<feature type="compositionally biased region" description="Basic and acidic residues" evidence="1">
    <location>
        <begin position="57"/>
        <end position="80"/>
    </location>
</feature>
<comment type="caution">
    <text evidence="2">The sequence shown here is derived from an EMBL/GenBank/DDBJ whole genome shotgun (WGS) entry which is preliminary data.</text>
</comment>
<feature type="compositionally biased region" description="Low complexity" evidence="1">
    <location>
        <begin position="81"/>
        <end position="93"/>
    </location>
</feature>
<feature type="region of interest" description="Disordered" evidence="1">
    <location>
        <begin position="40"/>
        <end position="93"/>
    </location>
</feature>
<dbReference type="AlphaFoldDB" id="A0AA88MFP6"/>
<accession>A0AA88MFP6</accession>
<name>A0AA88MFP6_CHASR</name>
<evidence type="ECO:0000313" key="2">
    <source>
        <dbReference type="EMBL" id="KAK2835447.1"/>
    </source>
</evidence>
<dbReference type="EMBL" id="JAUPFM010000012">
    <property type="protein sequence ID" value="KAK2835447.1"/>
    <property type="molecule type" value="Genomic_DNA"/>
</dbReference>
<protein>
    <submittedName>
        <fullName evidence="2">Uncharacterized protein</fullName>
    </submittedName>
</protein>
<sequence length="93" mass="10403">MGGLAVTEEGKRLQRGGMLPWQQLTFGSVRSLVFQCPARHRSRGRDLNTGEESGAESSDHRGGKEVYEGGERWRENDSLRQRSSSSLLSHQKC</sequence>
<proteinExistence type="predicted"/>
<gene>
    <name evidence="2" type="ORF">Q5P01_015931</name>
</gene>